<feature type="compositionally biased region" description="Low complexity" evidence="1">
    <location>
        <begin position="243"/>
        <end position="255"/>
    </location>
</feature>
<dbReference type="AlphaFoldDB" id="A0A0S2DEY8"/>
<protein>
    <submittedName>
        <fullName evidence="4">Anti sigma-E protein</fullName>
    </submittedName>
</protein>
<keyword evidence="2" id="KW-0472">Membrane</keyword>
<dbReference type="GO" id="GO:0016989">
    <property type="term" value="F:sigma factor antagonist activity"/>
    <property type="evidence" value="ECO:0007669"/>
    <property type="project" value="InterPro"/>
</dbReference>
<evidence type="ECO:0000256" key="2">
    <source>
        <dbReference type="SAM" id="Phobius"/>
    </source>
</evidence>
<feature type="domain" description="Anti sigma-E protein RseA N-terminal" evidence="3">
    <location>
        <begin position="11"/>
        <end position="98"/>
    </location>
</feature>
<feature type="compositionally biased region" description="Low complexity" evidence="1">
    <location>
        <begin position="174"/>
        <end position="185"/>
    </location>
</feature>
<gene>
    <name evidence="4" type="ORF">GLE_1704</name>
</gene>
<evidence type="ECO:0000313" key="5">
    <source>
        <dbReference type="Proteomes" id="UP000061569"/>
    </source>
</evidence>
<dbReference type="STRING" id="69.GLE_1704"/>
<dbReference type="PATRIC" id="fig|69.6.peg.1682"/>
<dbReference type="InterPro" id="IPR036147">
    <property type="entry name" value="Anti-sigma_E_RseA_N_sf"/>
</dbReference>
<dbReference type="InterPro" id="IPR052383">
    <property type="entry name" value="Anti-sigma-E_RseA-like"/>
</dbReference>
<dbReference type="PANTHER" id="PTHR38104:SF1">
    <property type="entry name" value="ANTI-SIGMA-E FACTOR RSEA"/>
    <property type="match status" value="1"/>
</dbReference>
<dbReference type="KEGG" id="lez:GLE_1704"/>
<keyword evidence="2" id="KW-1133">Transmembrane helix</keyword>
<feature type="transmembrane region" description="Helical" evidence="2">
    <location>
        <begin position="113"/>
        <end position="132"/>
    </location>
</feature>
<proteinExistence type="predicted"/>
<organism evidence="4 5">
    <name type="scientific">Lysobacter enzymogenes</name>
    <dbReference type="NCBI Taxonomy" id="69"/>
    <lineage>
        <taxon>Bacteria</taxon>
        <taxon>Pseudomonadati</taxon>
        <taxon>Pseudomonadota</taxon>
        <taxon>Gammaproteobacteria</taxon>
        <taxon>Lysobacterales</taxon>
        <taxon>Lysobacteraceae</taxon>
        <taxon>Lysobacter</taxon>
    </lineage>
</organism>
<name>A0A0S2DEY8_LYSEN</name>
<feature type="region of interest" description="Disordered" evidence="1">
    <location>
        <begin position="214"/>
        <end position="328"/>
    </location>
</feature>
<dbReference type="Pfam" id="PF03872">
    <property type="entry name" value="RseA_N"/>
    <property type="match status" value="1"/>
</dbReference>
<feature type="region of interest" description="Disordered" evidence="1">
    <location>
        <begin position="154"/>
        <end position="186"/>
    </location>
</feature>
<dbReference type="OrthoDB" id="5298512at2"/>
<feature type="compositionally biased region" description="Low complexity" evidence="1">
    <location>
        <begin position="154"/>
        <end position="164"/>
    </location>
</feature>
<dbReference type="Proteomes" id="UP000061569">
    <property type="component" value="Chromosome"/>
</dbReference>
<dbReference type="InterPro" id="IPR005572">
    <property type="entry name" value="Anti-sigma_E_RseA_N"/>
</dbReference>
<evidence type="ECO:0000313" key="4">
    <source>
        <dbReference type="EMBL" id="ALN57059.1"/>
    </source>
</evidence>
<dbReference type="SUPFAM" id="SSF89069">
    <property type="entry name" value="N-terminal, cytoplasmic domain of anti-sigmaE factor RseA"/>
    <property type="match status" value="1"/>
</dbReference>
<sequence>MTSTIHSGDDNETLSALFDGELDGDAARFAFKRLSHDGQWREACGRWQLCGDVLRRRAHGAAEPAPGFAATGFAERVAAAIAADAALQASQAAAAPPAQTEIKPRKAAGSRRGWIGGAALAASVAVAALFVARPFSDEAAGGVADPAQVAAQAAPGAAPAQPAAPAVPQPAPAQAPQALAAQAPATAETGLTSADASGIAAGAAVAVAELPRRLNERRSRGQSQRAAVRASERQTQEAPLQVAAAGAPMTAVADAGHANPFRPQSGETPAARPWPRAALPNYPSSSAYSASYGSSGLVSPSFYPFEPAQDASAARTRPPVQEPQPPQP</sequence>
<reference evidence="4 5" key="1">
    <citation type="submission" date="2015-11" db="EMBL/GenBank/DDBJ databases">
        <title>Genome sequences of Lysobacter enzymogenes strain C3 and Lysobacter antibioticus ATCC 29479.</title>
        <authorList>
            <person name="Kobayashi D.Y."/>
        </authorList>
    </citation>
    <scope>NUCLEOTIDE SEQUENCE [LARGE SCALE GENOMIC DNA]</scope>
    <source>
        <strain evidence="4 5">C3</strain>
    </source>
</reference>
<evidence type="ECO:0000259" key="3">
    <source>
        <dbReference type="Pfam" id="PF03872"/>
    </source>
</evidence>
<dbReference type="CDD" id="cd16328">
    <property type="entry name" value="RseA_N"/>
    <property type="match status" value="1"/>
</dbReference>
<accession>A0A0S2DEY8</accession>
<keyword evidence="2" id="KW-0812">Transmembrane</keyword>
<evidence type="ECO:0000256" key="1">
    <source>
        <dbReference type="SAM" id="MobiDB-lite"/>
    </source>
</evidence>
<dbReference type="Gene3D" id="1.10.10.880">
    <property type="entry name" value="Anti sigma-E protein RseA, N-terminal domain"/>
    <property type="match status" value="1"/>
</dbReference>
<feature type="compositionally biased region" description="Low complexity" evidence="1">
    <location>
        <begin position="269"/>
        <end position="301"/>
    </location>
</feature>
<dbReference type="PANTHER" id="PTHR38104">
    <property type="match status" value="1"/>
</dbReference>
<dbReference type="EMBL" id="CP013140">
    <property type="protein sequence ID" value="ALN57059.1"/>
    <property type="molecule type" value="Genomic_DNA"/>
</dbReference>